<protein>
    <submittedName>
        <fullName evidence="1">Uncharacterized protein</fullName>
    </submittedName>
</protein>
<reference evidence="1" key="1">
    <citation type="submission" date="2021-01" db="EMBL/GenBank/DDBJ databases">
        <authorList>
            <person name="Corre E."/>
            <person name="Pelletier E."/>
            <person name="Niang G."/>
            <person name="Scheremetjew M."/>
            <person name="Finn R."/>
            <person name="Kale V."/>
            <person name="Holt S."/>
            <person name="Cochrane G."/>
            <person name="Meng A."/>
            <person name="Brown T."/>
            <person name="Cohen L."/>
        </authorList>
    </citation>
    <scope>NUCLEOTIDE SEQUENCE</scope>
    <source>
        <strain evidence="1">CCMP1510</strain>
    </source>
</reference>
<dbReference type="SUPFAM" id="SSF63411">
    <property type="entry name" value="LuxS/MPP-like metallohydrolase"/>
    <property type="match status" value="1"/>
</dbReference>
<accession>A0A7S3NMR0</accession>
<dbReference type="EMBL" id="HBIJ01012144">
    <property type="protein sequence ID" value="CAE0367512.1"/>
    <property type="molecule type" value="Transcribed_RNA"/>
</dbReference>
<proteinExistence type="predicted"/>
<dbReference type="AlphaFoldDB" id="A0A7S3NMR0"/>
<name>A0A7S3NMR0_9STRA</name>
<sequence length="398" mass="40887">MLCQRAAIRGAVRGISFRSRRSLSAALSSFEDDIDTIESISGLSQSSKIESSSLPNGIEVISTGQSASSVIAVKLNGVGSADGATGAGFAASLMAFKTANGMTDLARQRPLELAGLIPHAKVLKSSLVLAIEGTPNTAEMATSAIGLSLGIDRDSYVDWEFDETMKAAKFPPPDIDTCIETAAFGEGSFLARPVISKSALSSLVPETIESLIASAISQQPITFIGIGIDHADAISVAARTFAQLSPRNATSIPPIQFIHGGFASKTSAIATTACAAALPADSLLAGVLSFALSPPPGVILQPTESGLLVAKGAASKQSLIKLLSTDIDHLTSDDFAAAKLRYKTYLLSKSSLDLAFAIADGSYLAAANGALDTLSLDQAKATLKGIEPAFAVVAPSDD</sequence>
<gene>
    <name evidence="1" type="ORF">ALAG00032_LOCUS8269</name>
</gene>
<dbReference type="InterPro" id="IPR011249">
    <property type="entry name" value="Metalloenz_LuxS/M16"/>
</dbReference>
<evidence type="ECO:0000313" key="1">
    <source>
        <dbReference type="EMBL" id="CAE0367512.1"/>
    </source>
</evidence>
<dbReference type="GO" id="GO:0046872">
    <property type="term" value="F:metal ion binding"/>
    <property type="evidence" value="ECO:0007669"/>
    <property type="project" value="InterPro"/>
</dbReference>
<organism evidence="1">
    <name type="scientific">Aureoumbra lagunensis</name>
    <dbReference type="NCBI Taxonomy" id="44058"/>
    <lineage>
        <taxon>Eukaryota</taxon>
        <taxon>Sar</taxon>
        <taxon>Stramenopiles</taxon>
        <taxon>Ochrophyta</taxon>
        <taxon>Pelagophyceae</taxon>
        <taxon>Pelagomonadales</taxon>
        <taxon>Aureoumbra</taxon>
    </lineage>
</organism>